<comment type="caution">
    <text evidence="9">The sequence shown here is derived from an EMBL/GenBank/DDBJ whole genome shotgun (WGS) entry which is preliminary data.</text>
</comment>
<evidence type="ECO:0000256" key="5">
    <source>
        <dbReference type="ARBA" id="ARBA00022692"/>
    </source>
</evidence>
<evidence type="ECO:0000256" key="6">
    <source>
        <dbReference type="ARBA" id="ARBA00022989"/>
    </source>
</evidence>
<evidence type="ECO:0000313" key="10">
    <source>
        <dbReference type="Proteomes" id="UP001183420"/>
    </source>
</evidence>
<dbReference type="Pfam" id="PF01925">
    <property type="entry name" value="TauE"/>
    <property type="match status" value="1"/>
</dbReference>
<feature type="transmembrane region" description="Helical" evidence="8">
    <location>
        <begin position="12"/>
        <end position="41"/>
    </location>
</feature>
<reference evidence="10" key="1">
    <citation type="submission" date="2023-07" db="EMBL/GenBank/DDBJ databases">
        <title>30 novel species of actinomycetes from the DSMZ collection.</title>
        <authorList>
            <person name="Nouioui I."/>
        </authorList>
    </citation>
    <scope>NUCLEOTIDE SEQUENCE [LARGE SCALE GENOMIC DNA]</scope>
    <source>
        <strain evidence="10">DSM 44918</strain>
    </source>
</reference>
<dbReference type="PANTHER" id="PTHR30269:SF23">
    <property type="entry name" value="MEMBRANE TRANSPORTER PROTEIN YDHB-RELATED"/>
    <property type="match status" value="1"/>
</dbReference>
<feature type="transmembrane region" description="Helical" evidence="8">
    <location>
        <begin position="138"/>
        <end position="159"/>
    </location>
</feature>
<dbReference type="InterPro" id="IPR052017">
    <property type="entry name" value="TSUP"/>
</dbReference>
<evidence type="ECO:0000256" key="2">
    <source>
        <dbReference type="ARBA" id="ARBA00009142"/>
    </source>
</evidence>
<dbReference type="EMBL" id="JAVREM010000024">
    <property type="protein sequence ID" value="MDT0320390.1"/>
    <property type="molecule type" value="Genomic_DNA"/>
</dbReference>
<comment type="similarity">
    <text evidence="2 8">Belongs to the 4-toluene sulfonate uptake permease (TSUP) (TC 2.A.102) family.</text>
</comment>
<dbReference type="RefSeq" id="WP_311600355.1">
    <property type="nucleotide sequence ID" value="NZ_JAVREM010000024.1"/>
</dbReference>
<keyword evidence="5 8" id="KW-0812">Transmembrane</keyword>
<evidence type="ECO:0000313" key="9">
    <source>
        <dbReference type="EMBL" id="MDT0320390.1"/>
    </source>
</evidence>
<dbReference type="Proteomes" id="UP001183420">
    <property type="component" value="Unassembled WGS sequence"/>
</dbReference>
<protein>
    <recommendedName>
        <fullName evidence="8">Probable membrane transporter protein</fullName>
    </recommendedName>
</protein>
<evidence type="ECO:0000256" key="4">
    <source>
        <dbReference type="ARBA" id="ARBA00022475"/>
    </source>
</evidence>
<feature type="transmembrane region" description="Helical" evidence="8">
    <location>
        <begin position="198"/>
        <end position="215"/>
    </location>
</feature>
<gene>
    <name evidence="9" type="ORF">RNC47_18805</name>
</gene>
<organism evidence="9 10">
    <name type="scientific">Streptomyces millisiae</name>
    <dbReference type="NCBI Taxonomy" id="3075542"/>
    <lineage>
        <taxon>Bacteria</taxon>
        <taxon>Bacillati</taxon>
        <taxon>Actinomycetota</taxon>
        <taxon>Actinomycetes</taxon>
        <taxon>Kitasatosporales</taxon>
        <taxon>Streptomycetaceae</taxon>
        <taxon>Streptomyces</taxon>
    </lineage>
</organism>
<accession>A0ABU2LS87</accession>
<proteinExistence type="inferred from homology"/>
<keyword evidence="7 8" id="KW-0472">Membrane</keyword>
<evidence type="ECO:0000256" key="8">
    <source>
        <dbReference type="RuleBase" id="RU363041"/>
    </source>
</evidence>
<keyword evidence="10" id="KW-1185">Reference proteome</keyword>
<evidence type="ECO:0000256" key="1">
    <source>
        <dbReference type="ARBA" id="ARBA00004651"/>
    </source>
</evidence>
<comment type="subcellular location">
    <subcellularLocation>
        <location evidence="1 8">Cell membrane</location>
        <topology evidence="1 8">Multi-pass membrane protein</topology>
    </subcellularLocation>
</comment>
<feature type="transmembrane region" description="Helical" evidence="8">
    <location>
        <begin position="102"/>
        <end position="118"/>
    </location>
</feature>
<keyword evidence="3" id="KW-0813">Transport</keyword>
<keyword evidence="6 8" id="KW-1133">Transmembrane helix</keyword>
<feature type="transmembrane region" description="Helical" evidence="8">
    <location>
        <begin position="77"/>
        <end position="95"/>
    </location>
</feature>
<dbReference type="InterPro" id="IPR002781">
    <property type="entry name" value="TM_pro_TauE-like"/>
</dbReference>
<dbReference type="PANTHER" id="PTHR30269">
    <property type="entry name" value="TRANSMEMBRANE PROTEIN YFCA"/>
    <property type="match status" value="1"/>
</dbReference>
<feature type="transmembrane region" description="Helical" evidence="8">
    <location>
        <begin position="166"/>
        <end position="186"/>
    </location>
</feature>
<keyword evidence="4 8" id="KW-1003">Cell membrane</keyword>
<sequence>MSGLSGIDWALLGVAAVLVGLAKTSIGGIGAISVALFAAALPARESSGALLPLLIFGDMLAVRAYRRHVDWSALLRLFPSVAVGVVLGVGFIAVVDDTVMRRTIGGVLLAVVALHLWRQRRAETDTSTGRWRAPVFGLLAGFTTMVANAGGAVMSLYLLSAGFPKLAFLGTAAWFFFIVNLFKVPFSVGLGLIDGESLLLNAALVGGVLLGAFAGRRLIRRIDQARFERLVLLFTVVASLNLLR</sequence>
<evidence type="ECO:0000256" key="3">
    <source>
        <dbReference type="ARBA" id="ARBA00022448"/>
    </source>
</evidence>
<evidence type="ECO:0000256" key="7">
    <source>
        <dbReference type="ARBA" id="ARBA00023136"/>
    </source>
</evidence>
<name>A0ABU2LS87_9ACTN</name>